<dbReference type="PANTHER" id="PTHR11138">
    <property type="entry name" value="METHIONYL-TRNA FORMYLTRANSFERASE"/>
    <property type="match status" value="1"/>
</dbReference>
<dbReference type="Proteomes" id="UP000003692">
    <property type="component" value="Unassembled WGS sequence"/>
</dbReference>
<dbReference type="PANTHER" id="PTHR11138:SF5">
    <property type="entry name" value="METHIONYL-TRNA FORMYLTRANSFERASE, MITOCHONDRIAL"/>
    <property type="match status" value="1"/>
</dbReference>
<proteinExistence type="predicted"/>
<evidence type="ECO:0000313" key="3">
    <source>
        <dbReference type="Proteomes" id="UP000003692"/>
    </source>
</evidence>
<dbReference type="SUPFAM" id="SSF53328">
    <property type="entry name" value="Formyltransferase"/>
    <property type="match status" value="1"/>
</dbReference>
<comment type="caution">
    <text evidence="2">The sequence shown here is derived from an EMBL/GenBank/DDBJ whole genome shotgun (WGS) entry which is preliminary data.</text>
</comment>
<dbReference type="GO" id="GO:0004479">
    <property type="term" value="F:methionyl-tRNA formyltransferase activity"/>
    <property type="evidence" value="ECO:0007669"/>
    <property type="project" value="TreeGrafter"/>
</dbReference>
<evidence type="ECO:0000313" key="2">
    <source>
        <dbReference type="EMBL" id="EFE23543.1"/>
    </source>
</evidence>
<dbReference type="AlphaFoldDB" id="D4F3Y1"/>
<dbReference type="InterPro" id="IPR002376">
    <property type="entry name" value="Formyl_transf_N"/>
</dbReference>
<evidence type="ECO:0000259" key="1">
    <source>
        <dbReference type="Pfam" id="PF00551"/>
    </source>
</evidence>
<feature type="non-terminal residue" evidence="2">
    <location>
        <position position="156"/>
    </location>
</feature>
<protein>
    <submittedName>
        <fullName evidence="2">Bifunctional UDP-glucuronic acid decarboxylase/UDP-4-amino-4-deoxy-L-arabinose formyltransferase</fullName>
    </submittedName>
</protein>
<dbReference type="Pfam" id="PF00551">
    <property type="entry name" value="Formyl_trans_N"/>
    <property type="match status" value="1"/>
</dbReference>
<accession>D4F3Y1</accession>
<dbReference type="GO" id="GO:0005829">
    <property type="term" value="C:cytosol"/>
    <property type="evidence" value="ECO:0007669"/>
    <property type="project" value="TreeGrafter"/>
</dbReference>
<gene>
    <name evidence="2" type="ORF">EDWATA_01447</name>
</gene>
<feature type="domain" description="Formyl transferase N-terminal" evidence="1">
    <location>
        <begin position="28"/>
        <end position="154"/>
    </location>
</feature>
<dbReference type="EMBL" id="ADGK01000074">
    <property type="protein sequence ID" value="EFE23543.1"/>
    <property type="molecule type" value="Genomic_DNA"/>
</dbReference>
<dbReference type="HOGENOM" id="CLU_033347_6_1_6"/>
<sequence length="156" mass="17204">MIMKAVVFAYHDMGCAGVQSLIDAGYEIAAIITHQDAPGENVFFASVARLAAQHTIPVFAPDDVNHPLWIERLRELQPQVIFSFYYRHLLSDEILALAPQGAFNLHGSLLPAYRGRAPLNWVLVNGETETGVTLHRMEARADAGNIIAQQRIAIAD</sequence>
<dbReference type="InterPro" id="IPR036477">
    <property type="entry name" value="Formyl_transf_N_sf"/>
</dbReference>
<organism evidence="2 3">
    <name type="scientific">Edwardsiella tarda ATCC 23685</name>
    <dbReference type="NCBI Taxonomy" id="500638"/>
    <lineage>
        <taxon>Bacteria</taxon>
        <taxon>Pseudomonadati</taxon>
        <taxon>Pseudomonadota</taxon>
        <taxon>Gammaproteobacteria</taxon>
        <taxon>Enterobacterales</taxon>
        <taxon>Hafniaceae</taxon>
        <taxon>Edwardsiella</taxon>
    </lineage>
</organism>
<keyword evidence="2" id="KW-0808">Transferase</keyword>
<dbReference type="Gene3D" id="3.40.50.12230">
    <property type="match status" value="1"/>
</dbReference>
<reference evidence="2 3" key="1">
    <citation type="submission" date="2010-02" db="EMBL/GenBank/DDBJ databases">
        <authorList>
            <person name="Weinstock G."/>
            <person name="Sodergren E."/>
            <person name="Clifton S."/>
            <person name="Fulton L."/>
            <person name="Fulton B."/>
            <person name="Courtney L."/>
            <person name="Fronick C."/>
            <person name="Harrison M."/>
            <person name="Strong C."/>
            <person name="Farmer C."/>
            <person name="Delahaunty K."/>
            <person name="Markovic C."/>
            <person name="Hall O."/>
            <person name="Minx P."/>
            <person name="Tomlinson C."/>
            <person name="Mitreva M."/>
            <person name="Nelson J."/>
            <person name="Hou S."/>
            <person name="Wollam A."/>
            <person name="Pepin K.H."/>
            <person name="Johnson M."/>
            <person name="Bhonagiri V."/>
            <person name="Zhang X."/>
            <person name="Suruliraj S."/>
            <person name="Warren W."/>
            <person name="Chinwalla A."/>
            <person name="Mardis E.R."/>
            <person name="Wilson R.K."/>
        </authorList>
    </citation>
    <scope>NUCLEOTIDE SEQUENCE [LARGE SCALE GENOMIC DNA]</scope>
    <source>
        <strain evidence="2 3">ATCC 23685</strain>
    </source>
</reference>
<name>D4F3Y1_EDWTA</name>